<proteinExistence type="predicted"/>
<reference evidence="1" key="1">
    <citation type="submission" date="2020-07" db="EMBL/GenBank/DDBJ databases">
        <title>Ethylene signaling mediates host invasion by parasitic plants.</title>
        <authorList>
            <person name="Yoshida S."/>
        </authorList>
    </citation>
    <scope>NUCLEOTIDE SEQUENCE</scope>
    <source>
        <strain evidence="1">Okayama</strain>
    </source>
</reference>
<sequence length="90" mass="9707">MSVEGRIFTISGDVSNPRLKVQGLTTTFKGTYSIATLTGQNIICRDGTVQQDHLKLSFQPGDRVVGGSVVGPLISGCAVQVYFSYYSFVQ</sequence>
<dbReference type="AlphaFoldDB" id="A0A830CX73"/>
<name>A0A830CX73_9LAMI</name>
<keyword evidence="2" id="KW-1185">Reference proteome</keyword>
<evidence type="ECO:0000313" key="2">
    <source>
        <dbReference type="Proteomes" id="UP000653305"/>
    </source>
</evidence>
<organism evidence="1 2">
    <name type="scientific">Phtheirospermum japonicum</name>
    <dbReference type="NCBI Taxonomy" id="374723"/>
    <lineage>
        <taxon>Eukaryota</taxon>
        <taxon>Viridiplantae</taxon>
        <taxon>Streptophyta</taxon>
        <taxon>Embryophyta</taxon>
        <taxon>Tracheophyta</taxon>
        <taxon>Spermatophyta</taxon>
        <taxon>Magnoliopsida</taxon>
        <taxon>eudicotyledons</taxon>
        <taxon>Gunneridae</taxon>
        <taxon>Pentapetalae</taxon>
        <taxon>asterids</taxon>
        <taxon>lamiids</taxon>
        <taxon>Lamiales</taxon>
        <taxon>Orobanchaceae</taxon>
        <taxon>Orobanchaceae incertae sedis</taxon>
        <taxon>Phtheirospermum</taxon>
    </lineage>
</organism>
<dbReference type="Proteomes" id="UP000653305">
    <property type="component" value="Unassembled WGS sequence"/>
</dbReference>
<dbReference type="OrthoDB" id="911993at2759"/>
<dbReference type="SUPFAM" id="SSF117856">
    <property type="entry name" value="AF0104/ALDC/Ptd012-like"/>
    <property type="match status" value="1"/>
</dbReference>
<protein>
    <submittedName>
        <fullName evidence="1">Uncharacterized protein</fullName>
    </submittedName>
</protein>
<accession>A0A830CX73</accession>
<evidence type="ECO:0000313" key="1">
    <source>
        <dbReference type="EMBL" id="GFQ00735.1"/>
    </source>
</evidence>
<comment type="caution">
    <text evidence="1">The sequence shown here is derived from an EMBL/GenBank/DDBJ whole genome shotgun (WGS) entry which is preliminary data.</text>
</comment>
<dbReference type="EMBL" id="BMAC01000641">
    <property type="protein sequence ID" value="GFQ00735.1"/>
    <property type="molecule type" value="Genomic_DNA"/>
</dbReference>
<gene>
    <name evidence="1" type="ORF">PHJA_002217400</name>
</gene>